<proteinExistence type="predicted"/>
<dbReference type="Gene3D" id="3.30.1540.10">
    <property type="entry name" value="formyl-coa transferase, domain 3"/>
    <property type="match status" value="1"/>
</dbReference>
<dbReference type="AlphaFoldDB" id="A0A956NG35"/>
<gene>
    <name evidence="3" type="ORF">KDA27_21015</name>
</gene>
<dbReference type="SUPFAM" id="SSF89796">
    <property type="entry name" value="CoA-transferase family III (CaiB/BaiF)"/>
    <property type="match status" value="2"/>
</dbReference>
<accession>A0A956NG35</accession>
<dbReference type="InterPro" id="IPR003673">
    <property type="entry name" value="CoA-Trfase_fam_III"/>
</dbReference>
<dbReference type="Gene3D" id="3.40.50.10540">
    <property type="entry name" value="Crotonobetainyl-coa:carnitine coa-transferase, domain 1"/>
    <property type="match status" value="2"/>
</dbReference>
<dbReference type="GO" id="GO:0008410">
    <property type="term" value="F:CoA-transferase activity"/>
    <property type="evidence" value="ECO:0007669"/>
    <property type="project" value="TreeGrafter"/>
</dbReference>
<reference evidence="3" key="1">
    <citation type="submission" date="2020-04" db="EMBL/GenBank/DDBJ databases">
        <authorList>
            <person name="Zhang T."/>
        </authorList>
    </citation>
    <scope>NUCLEOTIDE SEQUENCE</scope>
    <source>
        <strain evidence="3">HKST-UBA02</strain>
    </source>
</reference>
<dbReference type="Pfam" id="PF02515">
    <property type="entry name" value="CoA_transf_3"/>
    <property type="match status" value="2"/>
</dbReference>
<sequence length="451" mass="48583">MSEQGTLPRRGSRPLEDVRVLELGQILAGPLATSILGWFGAEVIKVEPPGAGDPIRTWRVLEDGTSLWFRSLARNKKLVAIDLKTSEGQALVRRLALECDVLVENFRPGTLERWGLDPEELRAEKPELIVARVSGFGQTGPYRERRGFASVCEAFGGLRYVTGMPGETPVRSNVSIGDSVAAFQAVIGILLALFRRERTQNASREAADERDGLAREHPGVSRGDSARADADADGLGRGDLIDVAIYEAVLSIMEATLTEYDRLGVVREPSGTTITGIVPTDAYPCADGRHVVIGANSDGIYRRLMETAGRSDLAGAAHLATNDLRVTHRAELDDAISAWTRTLPSAAVVERLEAAGVPAGPIQSAEDLVRDPHVQSRGLFEEMEMDGRPLRLSAPGPKLSEAPGRTDWIGGDVGEHTDEVLSALLGLDEDALEALARTGVVQRSVNPPSRR</sequence>
<evidence type="ECO:0000256" key="1">
    <source>
        <dbReference type="ARBA" id="ARBA00022679"/>
    </source>
</evidence>
<organism evidence="3 4">
    <name type="scientific">Eiseniibacteriota bacterium</name>
    <dbReference type="NCBI Taxonomy" id="2212470"/>
    <lineage>
        <taxon>Bacteria</taxon>
        <taxon>Candidatus Eiseniibacteriota</taxon>
    </lineage>
</organism>
<dbReference type="InterPro" id="IPR050483">
    <property type="entry name" value="CoA-transferase_III_domain"/>
</dbReference>
<evidence type="ECO:0000313" key="3">
    <source>
        <dbReference type="EMBL" id="MCA9758289.1"/>
    </source>
</evidence>
<feature type="region of interest" description="Disordered" evidence="2">
    <location>
        <begin position="203"/>
        <end position="230"/>
    </location>
</feature>
<evidence type="ECO:0000313" key="4">
    <source>
        <dbReference type="Proteomes" id="UP000739538"/>
    </source>
</evidence>
<dbReference type="InterPro" id="IPR023606">
    <property type="entry name" value="CoA-Trfase_III_dom_1_sf"/>
</dbReference>
<keyword evidence="1 3" id="KW-0808">Transferase</keyword>
<dbReference type="EMBL" id="JAGQHS010000158">
    <property type="protein sequence ID" value="MCA9758289.1"/>
    <property type="molecule type" value="Genomic_DNA"/>
</dbReference>
<reference evidence="3" key="2">
    <citation type="journal article" date="2021" name="Microbiome">
        <title>Successional dynamics and alternative stable states in a saline activated sludge microbial community over 9 years.</title>
        <authorList>
            <person name="Wang Y."/>
            <person name="Ye J."/>
            <person name="Ju F."/>
            <person name="Liu L."/>
            <person name="Boyd J.A."/>
            <person name="Deng Y."/>
            <person name="Parks D.H."/>
            <person name="Jiang X."/>
            <person name="Yin X."/>
            <person name="Woodcroft B.J."/>
            <person name="Tyson G.W."/>
            <person name="Hugenholtz P."/>
            <person name="Polz M.F."/>
            <person name="Zhang T."/>
        </authorList>
    </citation>
    <scope>NUCLEOTIDE SEQUENCE</scope>
    <source>
        <strain evidence="3">HKST-UBA02</strain>
    </source>
</reference>
<dbReference type="PANTHER" id="PTHR48207:SF3">
    <property type="entry name" value="SUCCINATE--HYDROXYMETHYLGLUTARATE COA-TRANSFERASE"/>
    <property type="match status" value="1"/>
</dbReference>
<evidence type="ECO:0000256" key="2">
    <source>
        <dbReference type="SAM" id="MobiDB-lite"/>
    </source>
</evidence>
<name>A0A956NG35_UNCEI</name>
<comment type="caution">
    <text evidence="3">The sequence shown here is derived from an EMBL/GenBank/DDBJ whole genome shotgun (WGS) entry which is preliminary data.</text>
</comment>
<dbReference type="PANTHER" id="PTHR48207">
    <property type="entry name" value="SUCCINATE--HYDROXYMETHYLGLUTARATE COA-TRANSFERASE"/>
    <property type="match status" value="1"/>
</dbReference>
<dbReference type="InterPro" id="IPR044855">
    <property type="entry name" value="CoA-Trfase_III_dom3_sf"/>
</dbReference>
<protein>
    <submittedName>
        <fullName evidence="3">CoA transferase</fullName>
    </submittedName>
</protein>
<dbReference type="Proteomes" id="UP000739538">
    <property type="component" value="Unassembled WGS sequence"/>
</dbReference>